<reference evidence="1 2" key="1">
    <citation type="submission" date="2024-12" db="EMBL/GenBank/DDBJ databases">
        <title>The coexistence of Mycolicibacterium septicum and Mycolicibacterium nivoides in clinical samples.</title>
        <authorList>
            <person name="Wang C."/>
            <person name="Feng Y."/>
            <person name="Zong Z."/>
        </authorList>
    </citation>
    <scope>NUCLEOTIDE SEQUENCE [LARGE SCALE GENOMIC DNA]</scope>
    <source>
        <strain evidence="1 2">120309</strain>
    </source>
</reference>
<gene>
    <name evidence="1" type="ORF">ACK4CT_12115</name>
</gene>
<dbReference type="RefSeq" id="WP_409543335.1">
    <property type="nucleotide sequence ID" value="NZ_JBKBDD010000003.1"/>
</dbReference>
<evidence type="ECO:0000313" key="2">
    <source>
        <dbReference type="Proteomes" id="UP001635816"/>
    </source>
</evidence>
<name>A0ABW9L8Y1_9MYCO</name>
<organism evidence="1 2">
    <name type="scientific">Mycolicibacterium nivoides</name>
    <dbReference type="NCBI Taxonomy" id="2487344"/>
    <lineage>
        <taxon>Bacteria</taxon>
        <taxon>Bacillati</taxon>
        <taxon>Actinomycetota</taxon>
        <taxon>Actinomycetes</taxon>
        <taxon>Mycobacteriales</taxon>
        <taxon>Mycobacteriaceae</taxon>
        <taxon>Mycolicibacterium</taxon>
    </lineage>
</organism>
<keyword evidence="2" id="KW-1185">Reference proteome</keyword>
<accession>A0ABW9L8Y1</accession>
<sequence length="370" mass="37440">MWSTTAPELIDKPGWTTDPTLPTAFSTQEWAVSFSRKFVLGAAPQIGMAASPRFGASLGLVANPEIGMVAAPRYSAQFGLEVTPQIGMAFPPPIPADFNLGISPSVGMTAAEHYARTFELAATPGLGFAAAERYARSFGLIASPQVGFGAQQRFSGAFSLATAPTLGFTAAIAPVRFDNASNGGAGGTTTRSWSHNNQGNCIVVLFTNSTTTASTCTYGGVNIPRVYGPVNSGTIFPANGYCSVFALISDSLPTGVNTVSCTQAGAASAAGAVTMKNAGSFGTIITDNASGAINKTTVAGDGRAAVAGYGGGGLNFGTMSPNQVLNNGFTAFVTWPTVMGWGLDTGAGIAFAATQSSSKAGAIVPILPAT</sequence>
<evidence type="ECO:0008006" key="3">
    <source>
        <dbReference type="Google" id="ProtNLM"/>
    </source>
</evidence>
<proteinExistence type="predicted"/>
<evidence type="ECO:0000313" key="1">
    <source>
        <dbReference type="EMBL" id="MFN6543925.1"/>
    </source>
</evidence>
<comment type="caution">
    <text evidence="1">The sequence shown here is derived from an EMBL/GenBank/DDBJ whole genome shotgun (WGS) entry which is preliminary data.</text>
</comment>
<dbReference type="EMBL" id="JBKBDD010000003">
    <property type="protein sequence ID" value="MFN6543925.1"/>
    <property type="molecule type" value="Genomic_DNA"/>
</dbReference>
<protein>
    <recommendedName>
        <fullName evidence="3">PPE family protein</fullName>
    </recommendedName>
</protein>
<dbReference type="Proteomes" id="UP001635816">
    <property type="component" value="Unassembled WGS sequence"/>
</dbReference>